<dbReference type="GO" id="GO:0051539">
    <property type="term" value="F:4 iron, 4 sulfur cluster binding"/>
    <property type="evidence" value="ECO:0007669"/>
    <property type="project" value="UniProtKB-KW"/>
</dbReference>
<organism evidence="8 9">
    <name type="scientific">Labilibaculum manganireducens</name>
    <dbReference type="NCBI Taxonomy" id="1940525"/>
    <lineage>
        <taxon>Bacteria</taxon>
        <taxon>Pseudomonadati</taxon>
        <taxon>Bacteroidota</taxon>
        <taxon>Bacteroidia</taxon>
        <taxon>Marinilabiliales</taxon>
        <taxon>Marinifilaceae</taxon>
        <taxon>Labilibaculum</taxon>
    </lineage>
</organism>
<reference evidence="8 9" key="1">
    <citation type="journal article" date="2017" name="Front. Microbiol.">
        <title>Labilibaculum manganireducens gen. nov., sp. nov. and Labilibaculum filiforme sp. nov., Novel Bacteroidetes Isolated from Subsurface Sediments of the Baltic Sea.</title>
        <authorList>
            <person name="Vandieken V."/>
            <person name="Marshall I.P."/>
            <person name="Niemann H."/>
            <person name="Engelen B."/>
            <person name="Cypionka H."/>
        </authorList>
    </citation>
    <scope>NUCLEOTIDE SEQUENCE [LARGE SCALE GENOMIC DNA]</scope>
    <source>
        <strain evidence="8 9">59.10-2M</strain>
    </source>
</reference>
<dbReference type="InterPro" id="IPR007197">
    <property type="entry name" value="rSAM"/>
</dbReference>
<dbReference type="GO" id="GO:0046872">
    <property type="term" value="F:metal ion binding"/>
    <property type="evidence" value="ECO:0007669"/>
    <property type="project" value="UniProtKB-KW"/>
</dbReference>
<dbReference type="SFLD" id="SFLDG01067">
    <property type="entry name" value="SPASM/twitch_domain_containing"/>
    <property type="match status" value="1"/>
</dbReference>
<dbReference type="PANTHER" id="PTHR43273:SF8">
    <property type="entry name" value="RADICAL SAM DOMAIN PROTEIN"/>
    <property type="match status" value="1"/>
</dbReference>
<dbReference type="SFLD" id="SFLDG01386">
    <property type="entry name" value="main_SPASM_domain-containing"/>
    <property type="match status" value="1"/>
</dbReference>
<dbReference type="InterPro" id="IPR023867">
    <property type="entry name" value="Sulphatase_maturase_rSAM"/>
</dbReference>
<dbReference type="PROSITE" id="PS01305">
    <property type="entry name" value="MOAA_NIFB_PQQE"/>
    <property type="match status" value="1"/>
</dbReference>
<evidence type="ECO:0000259" key="7">
    <source>
        <dbReference type="PROSITE" id="PS51918"/>
    </source>
</evidence>
<dbReference type="SFLD" id="SFLDS00029">
    <property type="entry name" value="Radical_SAM"/>
    <property type="match status" value="1"/>
</dbReference>
<dbReference type="PROSITE" id="PS51918">
    <property type="entry name" value="RADICAL_SAM"/>
    <property type="match status" value="1"/>
</dbReference>
<evidence type="ECO:0000256" key="6">
    <source>
        <dbReference type="ARBA" id="ARBA00023014"/>
    </source>
</evidence>
<keyword evidence="2" id="KW-0004">4Fe-4S</keyword>
<keyword evidence="3" id="KW-0949">S-adenosyl-L-methionine</keyword>
<comment type="cofactor">
    <cofactor evidence="1">
        <name>[4Fe-4S] cluster</name>
        <dbReference type="ChEBI" id="CHEBI:49883"/>
    </cofactor>
</comment>
<dbReference type="InterPro" id="IPR013785">
    <property type="entry name" value="Aldolase_TIM"/>
</dbReference>
<dbReference type="SFLD" id="SFLDG01384">
    <property type="entry name" value="thioether_bond_formation_requi"/>
    <property type="match status" value="1"/>
</dbReference>
<keyword evidence="6" id="KW-0411">Iron-sulfur</keyword>
<dbReference type="InterPro" id="IPR058240">
    <property type="entry name" value="rSAM_sf"/>
</dbReference>
<evidence type="ECO:0000256" key="5">
    <source>
        <dbReference type="ARBA" id="ARBA00023004"/>
    </source>
</evidence>
<accession>A0A2N3IDW0</accession>
<keyword evidence="4" id="KW-0479">Metal-binding</keyword>
<keyword evidence="9" id="KW-1185">Reference proteome</keyword>
<evidence type="ECO:0000313" key="8">
    <source>
        <dbReference type="EMBL" id="PKQ68501.1"/>
    </source>
</evidence>
<dbReference type="SUPFAM" id="SSF102114">
    <property type="entry name" value="Radical SAM enzymes"/>
    <property type="match status" value="1"/>
</dbReference>
<dbReference type="RefSeq" id="WP_101308664.1">
    <property type="nucleotide sequence ID" value="NZ_MVDE01000004.1"/>
</dbReference>
<dbReference type="AlphaFoldDB" id="A0A2N3IDW0"/>
<evidence type="ECO:0000256" key="1">
    <source>
        <dbReference type="ARBA" id="ARBA00001966"/>
    </source>
</evidence>
<dbReference type="Pfam" id="PF04055">
    <property type="entry name" value="Radical_SAM"/>
    <property type="match status" value="1"/>
</dbReference>
<proteinExistence type="predicted"/>
<dbReference type="PANTHER" id="PTHR43273">
    <property type="entry name" value="ANAEROBIC SULFATASE-MATURATING ENZYME HOMOLOG ASLB-RELATED"/>
    <property type="match status" value="1"/>
</dbReference>
<comment type="caution">
    <text evidence="8">The sequence shown here is derived from an EMBL/GenBank/DDBJ whole genome shotgun (WGS) entry which is preliminary data.</text>
</comment>
<name>A0A2N3IDW0_9BACT</name>
<keyword evidence="5" id="KW-0408">Iron</keyword>
<dbReference type="EMBL" id="MVDE01000004">
    <property type="protein sequence ID" value="PKQ68501.1"/>
    <property type="molecule type" value="Genomic_DNA"/>
</dbReference>
<evidence type="ECO:0000313" key="9">
    <source>
        <dbReference type="Proteomes" id="UP000233618"/>
    </source>
</evidence>
<sequence length="469" mass="52679">MGKDSSYFTGKLFYTAGQYFFFNTVPGIINWVADDMVPIFNEYCNPHGGCDIPRSSSIADDLRPVTRNPYTSSEIKETLNRKLRLLVLELTSSCNMNCEYCINGAAYEQKDCFTSKNMSKQVAFDGVDYLLNHSQDQVKPLAISFYGGEPLLRYSLLKEIIIYAKKQASNKGKEMVFSITTNGTLLTHEIIEFFIKHSVQLVISLDGPEEINDRFRKLKNGEGTYDCIIKALQMIKDTDVAYFNLLVRCSVVVMPSENLNKLEIFFNELHVNLLVNYVDTYGLDDAKFRQTTSSDSVESLKNSLIDRLLKEGAGILSKTSSNKDFSIALLSPMLKRFLESKSSSQFMGLGQCIPGASRLYLAADNFFYPCEKLAGHSIASIGNIEKGIDEEKSEYLLKQFYEMANSKCTGCWMSSRCSACLALICSGDHLDKKKFNHYCNGTKSWGLSDLKMISKAKLHLSNKPGILNT</sequence>
<protein>
    <recommendedName>
        <fullName evidence="7">Radical SAM core domain-containing protein</fullName>
    </recommendedName>
</protein>
<evidence type="ECO:0000256" key="4">
    <source>
        <dbReference type="ARBA" id="ARBA00022723"/>
    </source>
</evidence>
<dbReference type="InterPro" id="IPR000385">
    <property type="entry name" value="MoaA_NifB_PqqE_Fe-S-bd_CS"/>
</dbReference>
<dbReference type="Proteomes" id="UP000233618">
    <property type="component" value="Unassembled WGS sequence"/>
</dbReference>
<dbReference type="GO" id="GO:0016491">
    <property type="term" value="F:oxidoreductase activity"/>
    <property type="evidence" value="ECO:0007669"/>
    <property type="project" value="InterPro"/>
</dbReference>
<dbReference type="Gene3D" id="3.20.20.70">
    <property type="entry name" value="Aldolase class I"/>
    <property type="match status" value="1"/>
</dbReference>
<dbReference type="CDD" id="cd01335">
    <property type="entry name" value="Radical_SAM"/>
    <property type="match status" value="1"/>
</dbReference>
<gene>
    <name evidence="8" type="ORF">BZG01_04630</name>
</gene>
<evidence type="ECO:0000256" key="2">
    <source>
        <dbReference type="ARBA" id="ARBA00022485"/>
    </source>
</evidence>
<feature type="domain" description="Radical SAM core" evidence="7">
    <location>
        <begin position="78"/>
        <end position="316"/>
    </location>
</feature>
<evidence type="ECO:0000256" key="3">
    <source>
        <dbReference type="ARBA" id="ARBA00022691"/>
    </source>
</evidence>